<evidence type="ECO:0000313" key="2">
    <source>
        <dbReference type="EMBL" id="OIR22991.1"/>
    </source>
</evidence>
<protein>
    <recommendedName>
        <fullName evidence="4">Zinc-ribbon domain-containing protein</fullName>
    </recommendedName>
</protein>
<keyword evidence="1" id="KW-1133">Transmembrane helix</keyword>
<gene>
    <name evidence="2" type="ORF">BEU00_01110</name>
</gene>
<feature type="transmembrane region" description="Helical" evidence="1">
    <location>
        <begin position="16"/>
        <end position="34"/>
    </location>
</feature>
<reference evidence="2 3" key="1">
    <citation type="submission" date="2016-08" db="EMBL/GenBank/DDBJ databases">
        <title>New Insights into Marine Group III Euryarchaeota, from dark to light.</title>
        <authorList>
            <person name="Haro-Moreno J.M."/>
            <person name="Rodriguez-Valera F."/>
            <person name="Lopez-Garcia P."/>
            <person name="Moreira D."/>
            <person name="Martin-Cuadrado A.B."/>
        </authorList>
    </citation>
    <scope>NUCLEOTIDE SEQUENCE [LARGE SCALE GENOMIC DNA]</scope>
    <source>
        <strain evidence="2">CG-Epi3</strain>
    </source>
</reference>
<keyword evidence="1" id="KW-0472">Membrane</keyword>
<evidence type="ECO:0000256" key="1">
    <source>
        <dbReference type="SAM" id="Phobius"/>
    </source>
</evidence>
<dbReference type="AlphaFoldDB" id="A0A1J5TPZ4"/>
<comment type="caution">
    <text evidence="2">The sequence shown here is derived from an EMBL/GenBank/DDBJ whole genome shotgun (WGS) entry which is preliminary data.</text>
</comment>
<dbReference type="Proteomes" id="UP000183138">
    <property type="component" value="Unassembled WGS sequence"/>
</dbReference>
<accession>A0A1J5TPZ4</accession>
<organism evidence="2 3">
    <name type="scientific">Marine Group III euryarchaeote CG-Epi3</name>
    <dbReference type="NCBI Taxonomy" id="1888997"/>
    <lineage>
        <taxon>Archaea</taxon>
        <taxon>Methanobacteriati</taxon>
        <taxon>Thermoplasmatota</taxon>
        <taxon>Thermoplasmata</taxon>
        <taxon>Candidatus Thermoprofundales</taxon>
    </lineage>
</organism>
<sequence length="222" mass="25309">MEELIKEIDIILDNGLLIFAVFSASSLCSLMLTITNKNKSFLFWCIRWSVVALILPHKYIEASYDMNLLFVSPIETSIPFVSIALIFLSFDLFTGNRKGKKTSKEFKPLPELVPLEKVIEEEQVDGTSRQVTNEIIKDEHELLDELIGNLSSNNLDEIKEGYGEKLSLMDEKMPLANQNFPEIQGKIDSAEEGQEYCGNCNEPVKREWKACPLCGEFLEEYE</sequence>
<name>A0A1J5TPZ4_9ARCH</name>
<keyword evidence="1" id="KW-0812">Transmembrane</keyword>
<dbReference type="EMBL" id="MIYY01000026">
    <property type="protein sequence ID" value="OIR22991.1"/>
    <property type="molecule type" value="Genomic_DNA"/>
</dbReference>
<feature type="transmembrane region" description="Helical" evidence="1">
    <location>
        <begin position="77"/>
        <end position="94"/>
    </location>
</feature>
<proteinExistence type="predicted"/>
<evidence type="ECO:0000313" key="3">
    <source>
        <dbReference type="Proteomes" id="UP000183138"/>
    </source>
</evidence>
<evidence type="ECO:0008006" key="4">
    <source>
        <dbReference type="Google" id="ProtNLM"/>
    </source>
</evidence>